<dbReference type="GO" id="GO:0005737">
    <property type="term" value="C:cytoplasm"/>
    <property type="evidence" value="ECO:0007669"/>
    <property type="project" value="TreeGrafter"/>
</dbReference>
<dbReference type="Gene3D" id="3.40.50.720">
    <property type="entry name" value="NAD(P)-binding Rossmann-like Domain"/>
    <property type="match status" value="1"/>
</dbReference>
<evidence type="ECO:0000313" key="3">
    <source>
        <dbReference type="Proteomes" id="UP000799429"/>
    </source>
</evidence>
<comment type="similarity">
    <text evidence="1">Belongs to the short-chain dehydrogenases/reductases (SDR) family.</text>
</comment>
<dbReference type="InterPro" id="IPR051468">
    <property type="entry name" value="Fungal_SecMetab_SDRs"/>
</dbReference>
<dbReference type="OrthoDB" id="5296at2759"/>
<reference evidence="2" key="1">
    <citation type="journal article" date="2020" name="Stud. Mycol.">
        <title>101 Dothideomycetes genomes: a test case for predicting lifestyles and emergence of pathogens.</title>
        <authorList>
            <person name="Haridas S."/>
            <person name="Albert R."/>
            <person name="Binder M."/>
            <person name="Bloem J."/>
            <person name="Labutti K."/>
            <person name="Salamov A."/>
            <person name="Andreopoulos B."/>
            <person name="Baker S."/>
            <person name="Barry K."/>
            <person name="Bills G."/>
            <person name="Bluhm B."/>
            <person name="Cannon C."/>
            <person name="Castanera R."/>
            <person name="Culley D."/>
            <person name="Daum C."/>
            <person name="Ezra D."/>
            <person name="Gonzalez J."/>
            <person name="Henrissat B."/>
            <person name="Kuo A."/>
            <person name="Liang C."/>
            <person name="Lipzen A."/>
            <person name="Lutzoni F."/>
            <person name="Magnuson J."/>
            <person name="Mondo S."/>
            <person name="Nolan M."/>
            <person name="Ohm R."/>
            <person name="Pangilinan J."/>
            <person name="Park H.-J."/>
            <person name="Ramirez L."/>
            <person name="Alfaro M."/>
            <person name="Sun H."/>
            <person name="Tritt A."/>
            <person name="Yoshinaga Y."/>
            <person name="Zwiers L.-H."/>
            <person name="Turgeon B."/>
            <person name="Goodwin S."/>
            <person name="Spatafora J."/>
            <person name="Crous P."/>
            <person name="Grigoriev I."/>
        </authorList>
    </citation>
    <scope>NUCLEOTIDE SEQUENCE</scope>
    <source>
        <strain evidence="2">CBS 101060</strain>
    </source>
</reference>
<evidence type="ECO:0000256" key="1">
    <source>
        <dbReference type="ARBA" id="ARBA00006484"/>
    </source>
</evidence>
<proteinExistence type="inferred from homology"/>
<dbReference type="AlphaFoldDB" id="A0A9P4SC78"/>
<dbReference type="SUPFAM" id="SSF51735">
    <property type="entry name" value="NAD(P)-binding Rossmann-fold domains"/>
    <property type="match status" value="1"/>
</dbReference>
<accession>A0A9P4SC78</accession>
<protein>
    <submittedName>
        <fullName evidence="2">NAD(P)-binding protein</fullName>
    </submittedName>
</protein>
<name>A0A9P4SC78_9PEZI</name>
<dbReference type="EMBL" id="MU006094">
    <property type="protein sequence ID" value="KAF2839799.1"/>
    <property type="molecule type" value="Genomic_DNA"/>
</dbReference>
<dbReference type="InterPro" id="IPR036291">
    <property type="entry name" value="NAD(P)-bd_dom_sf"/>
</dbReference>
<keyword evidence="3" id="KW-1185">Reference proteome</keyword>
<gene>
    <name evidence="2" type="ORF">M501DRAFT_933145</name>
</gene>
<dbReference type="PANTHER" id="PTHR43544:SF12">
    <property type="entry name" value="NAD(P)-BINDING ROSSMANN-FOLD SUPERFAMILY PROTEIN"/>
    <property type="match status" value="1"/>
</dbReference>
<dbReference type="PANTHER" id="PTHR43544">
    <property type="entry name" value="SHORT-CHAIN DEHYDROGENASE/REDUCTASE"/>
    <property type="match status" value="1"/>
</dbReference>
<dbReference type="Proteomes" id="UP000799429">
    <property type="component" value="Unassembled WGS sequence"/>
</dbReference>
<sequence>MSTPWTFVSPASRGIGLAIARKVLRTTNAPLVATARRDLDKTKNEILRGLEGEAWDKAEKRVRVENVDVLDEEIISKTCSDLSQIFPKVSHHLHLSFILPGVLFPERSPKQIHQDDVLMTLRTNVLGPLLLLKHLSPLLPTKSTSISATPQSTELYAGLASPATLALMSARVGSISDNRLGGWYSYRASKAALNQVIKTFDNHLRGMAGDKAMAMGLHPGTVRTGLSQEFWGNVKEEKLFEPEWVAERLVGLVCGGLGGLGLDKGIGLDGRGRVWDWKGEEVPP</sequence>
<comment type="caution">
    <text evidence="2">The sequence shown here is derived from an EMBL/GenBank/DDBJ whole genome shotgun (WGS) entry which is preliminary data.</text>
</comment>
<evidence type="ECO:0000313" key="2">
    <source>
        <dbReference type="EMBL" id="KAF2839799.1"/>
    </source>
</evidence>
<dbReference type="GO" id="GO:0016491">
    <property type="term" value="F:oxidoreductase activity"/>
    <property type="evidence" value="ECO:0007669"/>
    <property type="project" value="TreeGrafter"/>
</dbReference>
<organism evidence="2 3">
    <name type="scientific">Patellaria atrata CBS 101060</name>
    <dbReference type="NCBI Taxonomy" id="1346257"/>
    <lineage>
        <taxon>Eukaryota</taxon>
        <taxon>Fungi</taxon>
        <taxon>Dikarya</taxon>
        <taxon>Ascomycota</taxon>
        <taxon>Pezizomycotina</taxon>
        <taxon>Dothideomycetes</taxon>
        <taxon>Dothideomycetes incertae sedis</taxon>
        <taxon>Patellariales</taxon>
        <taxon>Patellariaceae</taxon>
        <taxon>Patellaria</taxon>
    </lineage>
</organism>